<gene>
    <name evidence="2" type="ORF">MUU47_23020</name>
</gene>
<sequence>MRIKPAFIALTLSVVTFSSQAAWVYQGGGCTYTTPDNVGQIRITTQGKVAFIYIQKTCREAGFKTGQTSITWNGTQYPATQICNAQLSRYAITMVPTQTSNMMLQDMIDHSSVMFHMNRTDYKVPTKGLRQTCRPMFY</sequence>
<evidence type="ECO:0000313" key="3">
    <source>
        <dbReference type="Proteomes" id="UP001205357"/>
    </source>
</evidence>
<feature type="signal peptide" evidence="1">
    <location>
        <begin position="1"/>
        <end position="21"/>
    </location>
</feature>
<comment type="caution">
    <text evidence="2">The sequence shown here is derived from an EMBL/GenBank/DDBJ whole genome shotgun (WGS) entry which is preliminary data.</text>
</comment>
<keyword evidence="1" id="KW-0732">Signal</keyword>
<proteinExistence type="predicted"/>
<dbReference type="Proteomes" id="UP001205357">
    <property type="component" value="Unassembled WGS sequence"/>
</dbReference>
<dbReference type="RefSeq" id="WP_258990482.1">
    <property type="nucleotide sequence ID" value="NZ_JALIGE010000076.1"/>
</dbReference>
<name>A0ABT2E7S9_9ENTR</name>
<dbReference type="EMBL" id="JALIGE010000076">
    <property type="protein sequence ID" value="MCS2163945.1"/>
    <property type="molecule type" value="Genomic_DNA"/>
</dbReference>
<evidence type="ECO:0000256" key="1">
    <source>
        <dbReference type="SAM" id="SignalP"/>
    </source>
</evidence>
<reference evidence="2 3" key="1">
    <citation type="submission" date="2022-04" db="EMBL/GenBank/DDBJ databases">
        <title>Proposal of a three novel species of Scandinavium, Scandinavium hiltneri, Scandinavium manionii, Scandinavium tedordense.</title>
        <authorList>
            <person name="Maddock D.W."/>
            <person name="Brady C.L."/>
            <person name="Denman S."/>
            <person name="Arnold D."/>
        </authorList>
    </citation>
    <scope>NUCLEOTIDE SEQUENCE [LARGE SCALE GENOMIC DNA]</scope>
    <source>
        <strain evidence="2 3">H11S7</strain>
    </source>
</reference>
<keyword evidence="3" id="KW-1185">Reference proteome</keyword>
<feature type="chain" id="PRO_5045092013" evidence="1">
    <location>
        <begin position="22"/>
        <end position="138"/>
    </location>
</feature>
<evidence type="ECO:0000313" key="2">
    <source>
        <dbReference type="EMBL" id="MCS2163945.1"/>
    </source>
</evidence>
<protein>
    <submittedName>
        <fullName evidence="2">Uncharacterized protein</fullName>
    </submittedName>
</protein>
<organism evidence="2 3">
    <name type="scientific">Scandinavium hiltneri</name>
    <dbReference type="NCBI Taxonomy" id="2926519"/>
    <lineage>
        <taxon>Bacteria</taxon>
        <taxon>Pseudomonadati</taxon>
        <taxon>Pseudomonadota</taxon>
        <taxon>Gammaproteobacteria</taxon>
        <taxon>Enterobacterales</taxon>
        <taxon>Enterobacteriaceae</taxon>
        <taxon>Scandinavium</taxon>
    </lineage>
</organism>
<accession>A0ABT2E7S9</accession>